<dbReference type="Gene3D" id="2.30.38.10">
    <property type="entry name" value="Luciferase, Domain 3"/>
    <property type="match status" value="1"/>
</dbReference>
<dbReference type="EMBL" id="JBHTIS010000885">
    <property type="protein sequence ID" value="MFD1047002.1"/>
    <property type="molecule type" value="Genomic_DNA"/>
</dbReference>
<reference evidence="3" key="1">
    <citation type="journal article" date="2019" name="Int. J. Syst. Evol. Microbiol.">
        <title>The Global Catalogue of Microorganisms (GCM) 10K type strain sequencing project: providing services to taxonomists for standard genome sequencing and annotation.</title>
        <authorList>
            <consortium name="The Broad Institute Genomics Platform"/>
            <consortium name="The Broad Institute Genome Sequencing Center for Infectious Disease"/>
            <person name="Wu L."/>
            <person name="Ma J."/>
        </authorList>
    </citation>
    <scope>NUCLEOTIDE SEQUENCE [LARGE SCALE GENOMIC DNA]</scope>
    <source>
        <strain evidence="3">JCM 31486</strain>
    </source>
</reference>
<dbReference type="Gene3D" id="3.30.300.30">
    <property type="match status" value="1"/>
</dbReference>
<keyword evidence="3" id="KW-1185">Reference proteome</keyword>
<organism evidence="2 3">
    <name type="scientific">Kibdelosporangium lantanae</name>
    <dbReference type="NCBI Taxonomy" id="1497396"/>
    <lineage>
        <taxon>Bacteria</taxon>
        <taxon>Bacillati</taxon>
        <taxon>Actinomycetota</taxon>
        <taxon>Actinomycetes</taxon>
        <taxon>Pseudonocardiales</taxon>
        <taxon>Pseudonocardiaceae</taxon>
        <taxon>Kibdelosporangium</taxon>
    </lineage>
</organism>
<accession>A0ABW3MAN4</accession>
<feature type="non-terminal residue" evidence="2">
    <location>
        <position position="276"/>
    </location>
</feature>
<dbReference type="Proteomes" id="UP001597045">
    <property type="component" value="Unassembled WGS sequence"/>
</dbReference>
<evidence type="ECO:0000259" key="1">
    <source>
        <dbReference type="Pfam" id="PF00501"/>
    </source>
</evidence>
<evidence type="ECO:0000313" key="2">
    <source>
        <dbReference type="EMBL" id="MFD1047002.1"/>
    </source>
</evidence>
<protein>
    <submittedName>
        <fullName evidence="2">AMP-binding protein</fullName>
    </submittedName>
</protein>
<dbReference type="InterPro" id="IPR045851">
    <property type="entry name" value="AMP-bd_C_sf"/>
</dbReference>
<dbReference type="Pfam" id="PF00501">
    <property type="entry name" value="AMP-binding"/>
    <property type="match status" value="1"/>
</dbReference>
<name>A0ABW3MAN4_9PSEU</name>
<gene>
    <name evidence="2" type="ORF">ACFQ1S_16340</name>
</gene>
<dbReference type="InterPro" id="IPR000873">
    <property type="entry name" value="AMP-dep_synth/lig_dom"/>
</dbReference>
<dbReference type="PANTHER" id="PTHR45527">
    <property type="entry name" value="NONRIBOSOMAL PEPTIDE SYNTHETASE"/>
    <property type="match status" value="1"/>
</dbReference>
<comment type="caution">
    <text evidence="2">The sequence shown here is derived from an EMBL/GenBank/DDBJ whole genome shotgun (WGS) entry which is preliminary data.</text>
</comment>
<evidence type="ECO:0000313" key="3">
    <source>
        <dbReference type="Proteomes" id="UP001597045"/>
    </source>
</evidence>
<sequence>MLISHRNVVRLFEATKDTFGFGPEDVWTMFHSYAFDFSVWEFWGAVLYGGRVVVVPTTVARAPEAYWELCVSEGVTVLNQTPSAFVHFASVDALREGDLALRYVIFGGEALEVGTLRQWFARHGDSTPLMVNMYGITETTVHVTHRVIRESDVDKDGHSPIGEPLPDLELYVLDETGSQHVPFGVPGELHVGGAGLAAGYLNSADLTAQRFVPHLTASGARLYRTGDLAKVLPSGDIEYLGRVDNQVKIRGFRIETGEIEAGLLAHPAVTECAVVG</sequence>
<dbReference type="Gene3D" id="3.40.50.980">
    <property type="match status" value="1"/>
</dbReference>
<feature type="domain" description="AMP-dependent synthetase/ligase" evidence="1">
    <location>
        <begin position="3"/>
        <end position="201"/>
    </location>
</feature>
<dbReference type="SUPFAM" id="SSF56801">
    <property type="entry name" value="Acetyl-CoA synthetase-like"/>
    <property type="match status" value="1"/>
</dbReference>
<dbReference type="PANTHER" id="PTHR45527:SF14">
    <property type="entry name" value="PLIPASTATIN SYNTHASE SUBUNIT B"/>
    <property type="match status" value="1"/>
</dbReference>
<proteinExistence type="predicted"/>